<keyword evidence="3" id="KW-1185">Reference proteome</keyword>
<organism evidence="2 3">
    <name type="scientific">Caenorhabditis elegans</name>
    <dbReference type="NCBI Taxonomy" id="6239"/>
    <lineage>
        <taxon>Eukaryota</taxon>
        <taxon>Metazoa</taxon>
        <taxon>Ecdysozoa</taxon>
        <taxon>Nematoda</taxon>
        <taxon>Chromadorea</taxon>
        <taxon>Rhabditida</taxon>
        <taxon>Rhabditina</taxon>
        <taxon>Rhabditomorpha</taxon>
        <taxon>Rhabditoidea</taxon>
        <taxon>Rhabditidae</taxon>
        <taxon>Peloderinae</taxon>
        <taxon>Caenorhabditis</taxon>
    </lineage>
</organism>
<dbReference type="PaxDb" id="6239-T07H3.6"/>
<dbReference type="InterPro" id="IPR002083">
    <property type="entry name" value="MATH/TRAF_dom"/>
</dbReference>
<dbReference type="Proteomes" id="UP000001940">
    <property type="component" value="Chromosome II"/>
</dbReference>
<dbReference type="Bgee" id="WBGene00020329">
    <property type="expression patterns" value="Expressed in larva and 2 other cell types or tissues"/>
</dbReference>
<evidence type="ECO:0000313" key="4">
    <source>
        <dbReference type="WormBase" id="T07H3.6"/>
    </source>
</evidence>
<sequence>MPKASQETKGLGSYDPKSATEKKFVITHRIKNISTLNIGNTYTSDVEDHFGFLWHLSYIYDGRFLRTTLNIDVNGRSALWSVGMKVRHMFVTKNGADHFHNSTDHVFSQEHNYGLTAITFFEDIKNKIFDDDMVYVDVEVTITKTSGFDRKKLRNFDTPENDWHVVLVAGGQKFYARTVVICNPNTDICELDVARGTEIVLENEDPLDLQIFLEALHGEDVISDTTLEIILLLAIKYRAIEIFSKCEKWLLEGSKMSPRKQLQMAIRCSFWELEQKCLSELKTKQDIQAVLPANLMSLDPNMVLTLFEKLLTVT</sequence>
<dbReference type="PANTHER" id="PTHR22743">
    <property type="entry name" value="MEPRIN/TRAF-LIKE MATH FAMILY-C.ELEGANS"/>
    <property type="match status" value="1"/>
</dbReference>
<dbReference type="WormBase" id="T07H3.6">
    <property type="protein sequence ID" value="CE32065"/>
    <property type="gene ID" value="WBGene00020329"/>
    <property type="gene designation" value="bath-26"/>
</dbReference>
<dbReference type="CDD" id="cd00121">
    <property type="entry name" value="MATH"/>
    <property type="match status" value="1"/>
</dbReference>
<dbReference type="UCSC" id="T07H3.6">
    <property type="organism name" value="c. elegans"/>
</dbReference>
<dbReference type="AGR" id="WB:WBGene00020329"/>
<dbReference type="AlphaFoldDB" id="O76611"/>
<dbReference type="RefSeq" id="NP_494005.2">
    <property type="nucleotide sequence ID" value="NM_061604.4"/>
</dbReference>
<dbReference type="Gene3D" id="2.60.210.10">
    <property type="entry name" value="Apoptosis, Tumor Necrosis Factor Receptor Associated Protein 2, Chain A"/>
    <property type="match status" value="1"/>
</dbReference>
<gene>
    <name evidence="2 4" type="primary">bath-26</name>
    <name evidence="2" type="ORF">CELE_T07H3.6</name>
    <name evidence="4" type="ORF">T07H3.6</name>
</gene>
<feature type="domain" description="MATH" evidence="1">
    <location>
        <begin position="25"/>
        <end position="124"/>
    </location>
</feature>
<dbReference type="InterPro" id="IPR011333">
    <property type="entry name" value="SKP1/BTB/POZ_sf"/>
</dbReference>
<dbReference type="SUPFAM" id="SSF49599">
    <property type="entry name" value="TRAF domain-like"/>
    <property type="match status" value="1"/>
</dbReference>
<dbReference type="PANTHER" id="PTHR22743:SF165">
    <property type="entry name" value="BTB AND MATH DOMAIN CONTAINING-RELATED"/>
    <property type="match status" value="1"/>
</dbReference>
<proteinExistence type="predicted"/>
<dbReference type="PIR" id="T33378">
    <property type="entry name" value="T33378"/>
</dbReference>
<dbReference type="InterPro" id="IPR052664">
    <property type="entry name" value="BTB-MATH_domain_protein"/>
</dbReference>
<dbReference type="SUPFAM" id="SSF54695">
    <property type="entry name" value="POZ domain"/>
    <property type="match status" value="1"/>
</dbReference>
<dbReference type="EMBL" id="BX284602">
    <property type="protein sequence ID" value="CCD63701.1"/>
    <property type="molecule type" value="Genomic_DNA"/>
</dbReference>
<dbReference type="GeneID" id="173531"/>
<dbReference type="STRING" id="6239.T07H3.6.1"/>
<dbReference type="SMART" id="SM00061">
    <property type="entry name" value="MATH"/>
    <property type="match status" value="1"/>
</dbReference>
<protein>
    <submittedName>
        <fullName evidence="2">MATH domain-containing protein</fullName>
    </submittedName>
</protein>
<accession>O76611</accession>
<evidence type="ECO:0000259" key="1">
    <source>
        <dbReference type="SMART" id="SM00061"/>
    </source>
</evidence>
<dbReference type="PeptideAtlas" id="O76611"/>
<reference evidence="2 3" key="1">
    <citation type="journal article" date="1998" name="Science">
        <title>Genome sequence of the nematode C. elegans: a platform for investigating biology.</title>
        <authorList>
            <consortium name="The C. elegans sequencing consortium"/>
            <person name="Sulson J.E."/>
            <person name="Waterston R."/>
        </authorList>
    </citation>
    <scope>NUCLEOTIDE SEQUENCE [LARGE SCALE GENOMIC DNA]</scope>
    <source>
        <strain evidence="2 3">Bristol N2</strain>
    </source>
</reference>
<dbReference type="Pfam" id="PF00917">
    <property type="entry name" value="MATH"/>
    <property type="match status" value="1"/>
</dbReference>
<name>O76611_CAEEL</name>
<dbReference type="KEGG" id="cel:CELE_T07H3.6"/>
<dbReference type="SMR" id="O76611"/>
<dbReference type="InParanoid" id="O76611"/>
<dbReference type="Gene3D" id="3.30.710.10">
    <property type="entry name" value="Potassium Channel Kv1.1, Chain A"/>
    <property type="match status" value="1"/>
</dbReference>
<dbReference type="CTD" id="173531"/>
<dbReference type="HOGENOM" id="CLU_051249_1_1_1"/>
<evidence type="ECO:0000313" key="3">
    <source>
        <dbReference type="Proteomes" id="UP000001940"/>
    </source>
</evidence>
<evidence type="ECO:0000313" key="2">
    <source>
        <dbReference type="EMBL" id="CCD63701.1"/>
    </source>
</evidence>
<dbReference type="InterPro" id="IPR008974">
    <property type="entry name" value="TRAF-like"/>
</dbReference>
<dbReference type="PhylomeDB" id="O76611"/>